<comment type="caution">
    <text evidence="1">The sequence shown here is derived from an EMBL/GenBank/DDBJ whole genome shotgun (WGS) entry which is preliminary data.</text>
</comment>
<dbReference type="EMBL" id="BNAJ01000004">
    <property type="protein sequence ID" value="GHF44251.1"/>
    <property type="molecule type" value="Genomic_DNA"/>
</dbReference>
<accession>A0ABQ3JMX7</accession>
<proteinExistence type="predicted"/>
<reference evidence="2" key="1">
    <citation type="journal article" date="2019" name="Int. J. Syst. Evol. Microbiol.">
        <title>The Global Catalogue of Microorganisms (GCM) 10K type strain sequencing project: providing services to taxonomists for standard genome sequencing and annotation.</title>
        <authorList>
            <consortium name="The Broad Institute Genomics Platform"/>
            <consortium name="The Broad Institute Genome Sequencing Center for Infectious Disease"/>
            <person name="Wu L."/>
            <person name="Ma J."/>
        </authorList>
    </citation>
    <scope>NUCLEOTIDE SEQUENCE [LARGE SCALE GENOMIC DNA]</scope>
    <source>
        <strain evidence="2">CGMCC 1.18437</strain>
    </source>
</reference>
<keyword evidence="2" id="KW-1185">Reference proteome</keyword>
<protein>
    <submittedName>
        <fullName evidence="1">Uncharacterized protein</fullName>
    </submittedName>
</protein>
<sequence>MDVQIESGPARRVSGECLGHLAAGGVVRAQDQDADHAAILTGRSASVDHGGIGRQQLTEQVAADRVEPLTLQPAGAVPVALLTRPTAFRAAVLLRHPMNCGSGRTK</sequence>
<name>A0ABQ3JMX7_9DEIO</name>
<dbReference type="Proteomes" id="UP000619376">
    <property type="component" value="Unassembled WGS sequence"/>
</dbReference>
<evidence type="ECO:0000313" key="1">
    <source>
        <dbReference type="EMBL" id="GHF44251.1"/>
    </source>
</evidence>
<evidence type="ECO:0000313" key="2">
    <source>
        <dbReference type="Proteomes" id="UP000619376"/>
    </source>
</evidence>
<organism evidence="1 2">
    <name type="scientific">Deinococcus metalli</name>
    <dbReference type="NCBI Taxonomy" id="1141878"/>
    <lineage>
        <taxon>Bacteria</taxon>
        <taxon>Thermotogati</taxon>
        <taxon>Deinococcota</taxon>
        <taxon>Deinococci</taxon>
        <taxon>Deinococcales</taxon>
        <taxon>Deinococcaceae</taxon>
        <taxon>Deinococcus</taxon>
    </lineage>
</organism>
<gene>
    <name evidence="1" type="ORF">GCM10017781_20920</name>
</gene>